<dbReference type="PANTHER" id="PTHR12775">
    <property type="entry name" value="PROTEIN C20ORF43 HOMOLOG"/>
    <property type="match status" value="1"/>
</dbReference>
<reference evidence="2 3" key="1">
    <citation type="submission" date="2014-03" db="EMBL/GenBank/DDBJ databases">
        <title>The genome of Kluyveromyces dobzhanskii.</title>
        <authorList>
            <person name="Nystedt B."/>
            <person name="Astrom S."/>
        </authorList>
    </citation>
    <scope>NUCLEOTIDE SEQUENCE [LARGE SCALE GENOMIC DNA]</scope>
    <source>
        <strain evidence="2 3">CBS 2104</strain>
    </source>
</reference>
<dbReference type="PANTHER" id="PTHR12775:SF0">
    <property type="entry name" value="REPLICATION TERMINATION FACTOR 2"/>
    <property type="match status" value="1"/>
</dbReference>
<sequence length="239" mass="26607">MLYQVLLSTNCVCLSDGGSINKGVRIRVVDGSPKDSDNVKNSGYFWTDIWSNCRLLGTPLIPPLFSDCKGSLFNKESILEWLLVKPEYKSEEYTQVVIDAFSHIKLRKDLVELTNLVKRENEPIGVSLSGPGATTTDLVVGNRKKYGYIDTCGHVNILSRLDSETKCCVCDLAYTKSNVVIINPTEAADVQRLLEREHSLRAQNLSHSRKPRQRKSSGKSSSARGSNKKQKLATKETTI</sequence>
<dbReference type="OrthoDB" id="247013at2759"/>
<evidence type="ECO:0000313" key="3">
    <source>
        <dbReference type="Proteomes" id="UP000031516"/>
    </source>
</evidence>
<feature type="region of interest" description="Disordered" evidence="1">
    <location>
        <begin position="201"/>
        <end position="239"/>
    </location>
</feature>
<accession>A0A0A8L4G2</accession>
<dbReference type="Proteomes" id="UP000031516">
    <property type="component" value="Unassembled WGS sequence"/>
</dbReference>
<keyword evidence="3" id="KW-1185">Reference proteome</keyword>
<dbReference type="Pfam" id="PF04641">
    <property type="entry name" value="Rtf2"/>
    <property type="match status" value="1"/>
</dbReference>
<dbReference type="AlphaFoldDB" id="A0A0A8L4G2"/>
<evidence type="ECO:0000313" key="2">
    <source>
        <dbReference type="EMBL" id="CDO93732.1"/>
    </source>
</evidence>
<dbReference type="EMBL" id="CCBQ010000027">
    <property type="protein sequence ID" value="CDO93732.1"/>
    <property type="molecule type" value="Genomic_DNA"/>
</dbReference>
<dbReference type="GO" id="GO:0005634">
    <property type="term" value="C:nucleus"/>
    <property type="evidence" value="ECO:0007669"/>
    <property type="project" value="TreeGrafter"/>
</dbReference>
<feature type="compositionally biased region" description="Basic residues" evidence="1">
    <location>
        <begin position="207"/>
        <end position="217"/>
    </location>
</feature>
<proteinExistence type="predicted"/>
<organism evidence="2 3">
    <name type="scientific">Kluyveromyces dobzhanskii CBS 2104</name>
    <dbReference type="NCBI Taxonomy" id="1427455"/>
    <lineage>
        <taxon>Eukaryota</taxon>
        <taxon>Fungi</taxon>
        <taxon>Dikarya</taxon>
        <taxon>Ascomycota</taxon>
        <taxon>Saccharomycotina</taxon>
        <taxon>Saccharomycetes</taxon>
        <taxon>Saccharomycetales</taxon>
        <taxon>Saccharomycetaceae</taxon>
        <taxon>Kluyveromyces</taxon>
    </lineage>
</organism>
<comment type="caution">
    <text evidence="2">The sequence shown here is derived from an EMBL/GenBank/DDBJ whole genome shotgun (WGS) entry which is preliminary data.</text>
</comment>
<dbReference type="GO" id="GO:0006274">
    <property type="term" value="P:DNA replication termination"/>
    <property type="evidence" value="ECO:0007669"/>
    <property type="project" value="TreeGrafter"/>
</dbReference>
<dbReference type="InterPro" id="IPR006735">
    <property type="entry name" value="Rtf2"/>
</dbReference>
<evidence type="ECO:0000256" key="1">
    <source>
        <dbReference type="SAM" id="MobiDB-lite"/>
    </source>
</evidence>
<protein>
    <submittedName>
        <fullName evidence="2">WGS project CCBQ000000000 data, contig 00102</fullName>
    </submittedName>
</protein>
<name>A0A0A8L4G2_9SACH</name>
<gene>
    <name evidence="2" type="ORF">KLDO_g2023</name>
</gene>